<dbReference type="SUPFAM" id="SSF53448">
    <property type="entry name" value="Nucleotide-diphospho-sugar transferases"/>
    <property type="match status" value="1"/>
</dbReference>
<evidence type="ECO:0000256" key="3">
    <source>
        <dbReference type="ARBA" id="ARBA00022679"/>
    </source>
</evidence>
<dbReference type="Gene3D" id="3.90.550.10">
    <property type="entry name" value="Spore Coat Polysaccharide Biosynthesis Protein SpsA, Chain A"/>
    <property type="match status" value="1"/>
</dbReference>
<name>A0AB39KWA0_9CAUL</name>
<dbReference type="GO" id="GO:0016757">
    <property type="term" value="F:glycosyltransferase activity"/>
    <property type="evidence" value="ECO:0007669"/>
    <property type="project" value="UniProtKB-KW"/>
</dbReference>
<keyword evidence="2 6" id="KW-0328">Glycosyltransferase</keyword>
<dbReference type="RefSeq" id="WP_369061752.1">
    <property type="nucleotide sequence ID" value="NZ_CP158375.1"/>
</dbReference>
<keyword evidence="4" id="KW-0472">Membrane</keyword>
<organism evidence="6">
    <name type="scientific">Caulobacter sp. 73W</name>
    <dbReference type="NCBI Taxonomy" id="3161137"/>
    <lineage>
        <taxon>Bacteria</taxon>
        <taxon>Pseudomonadati</taxon>
        <taxon>Pseudomonadota</taxon>
        <taxon>Alphaproteobacteria</taxon>
        <taxon>Caulobacterales</taxon>
        <taxon>Caulobacteraceae</taxon>
        <taxon>Caulobacter</taxon>
    </lineage>
</organism>
<protein>
    <submittedName>
        <fullName evidence="6">Glycosyltransferase family 2 protein</fullName>
        <ecNumber evidence="6">2.4.-.-</ecNumber>
    </submittedName>
</protein>
<sequence length="347" mass="36428">MSRVDDDLLVVVPCLNEADHLSALLSWLVAETGDEALIVVADGGSQDDSRRIVEQAAVRWPKVRLLPNPARIQSAGVNAAAARHGQGRSRLIRIDAHAGYPDGFIHGLVAAADSVGAQSVTVPMHTRGEGCFQRAAAAAQNSFLGAGGSAHRQGSASGWVDHGHHALMDLAAFRRAGGYDEGFSHNEDAELDLRLVQGGARIWLAGDLAIDYRPRSRPGALFAQYRNYGRGRAMTAARHQVRLKLRQKAPLLVAPSVAAAIIAPALWPVAPVAAALLALPALAWAGLCLGLGLLVGAKAGKRCALLSGVAAMIMHLGWSIGFWGERLSATLQPPRLPLSPEAEAAGA</sequence>
<dbReference type="Pfam" id="PF00535">
    <property type="entry name" value="Glycos_transf_2"/>
    <property type="match status" value="1"/>
</dbReference>
<dbReference type="InterPro" id="IPR001173">
    <property type="entry name" value="Glyco_trans_2-like"/>
</dbReference>
<dbReference type="InterPro" id="IPR029044">
    <property type="entry name" value="Nucleotide-diphossugar_trans"/>
</dbReference>
<feature type="transmembrane region" description="Helical" evidence="4">
    <location>
        <begin position="273"/>
        <end position="296"/>
    </location>
</feature>
<proteinExistence type="inferred from homology"/>
<dbReference type="EMBL" id="CP158375">
    <property type="protein sequence ID" value="XDO98101.1"/>
    <property type="molecule type" value="Genomic_DNA"/>
</dbReference>
<dbReference type="PANTHER" id="PTHR43179">
    <property type="entry name" value="RHAMNOSYLTRANSFERASE WBBL"/>
    <property type="match status" value="1"/>
</dbReference>
<evidence type="ECO:0000256" key="4">
    <source>
        <dbReference type="SAM" id="Phobius"/>
    </source>
</evidence>
<feature type="domain" description="Glycosyltransferase 2-like" evidence="5">
    <location>
        <begin position="10"/>
        <end position="137"/>
    </location>
</feature>
<reference evidence="6" key="1">
    <citation type="submission" date="2024-06" db="EMBL/GenBank/DDBJ databases">
        <title>Caulobacter inopinatus, sp. nov.</title>
        <authorList>
            <person name="Donachie S.P."/>
        </authorList>
    </citation>
    <scope>NUCLEOTIDE SEQUENCE</scope>
    <source>
        <strain evidence="6">73W</strain>
    </source>
</reference>
<dbReference type="AlphaFoldDB" id="A0AB39KWA0"/>
<keyword evidence="4" id="KW-0812">Transmembrane</keyword>
<evidence type="ECO:0000313" key="6">
    <source>
        <dbReference type="EMBL" id="XDO98101.1"/>
    </source>
</evidence>
<evidence type="ECO:0000259" key="5">
    <source>
        <dbReference type="Pfam" id="PF00535"/>
    </source>
</evidence>
<feature type="transmembrane region" description="Helical" evidence="4">
    <location>
        <begin position="249"/>
        <end position="267"/>
    </location>
</feature>
<gene>
    <name evidence="6" type="ORF">ABOZ73_06710</name>
</gene>
<accession>A0AB39KWA0</accession>
<dbReference type="CDD" id="cd02525">
    <property type="entry name" value="Succinoglycan_BP_ExoA"/>
    <property type="match status" value="1"/>
</dbReference>
<feature type="transmembrane region" description="Helical" evidence="4">
    <location>
        <begin position="303"/>
        <end position="324"/>
    </location>
</feature>
<comment type="similarity">
    <text evidence="1">Belongs to the glycosyltransferase 2 family.</text>
</comment>
<evidence type="ECO:0000256" key="1">
    <source>
        <dbReference type="ARBA" id="ARBA00006739"/>
    </source>
</evidence>
<evidence type="ECO:0000256" key="2">
    <source>
        <dbReference type="ARBA" id="ARBA00022676"/>
    </source>
</evidence>
<dbReference type="EC" id="2.4.-.-" evidence="6"/>
<dbReference type="PANTHER" id="PTHR43179:SF12">
    <property type="entry name" value="GALACTOFURANOSYLTRANSFERASE GLFT2"/>
    <property type="match status" value="1"/>
</dbReference>
<keyword evidence="3 6" id="KW-0808">Transferase</keyword>
<keyword evidence="4" id="KW-1133">Transmembrane helix</keyword>